<feature type="compositionally biased region" description="Polar residues" evidence="1">
    <location>
        <begin position="19"/>
        <end position="32"/>
    </location>
</feature>
<keyword evidence="3" id="KW-1185">Reference proteome</keyword>
<feature type="compositionally biased region" description="Basic and acidic residues" evidence="1">
    <location>
        <begin position="442"/>
        <end position="455"/>
    </location>
</feature>
<accession>A0A7J7ZWK0</accession>
<feature type="region of interest" description="Disordered" evidence="1">
    <location>
        <begin position="172"/>
        <end position="224"/>
    </location>
</feature>
<feature type="region of interest" description="Disordered" evidence="1">
    <location>
        <begin position="1"/>
        <end position="81"/>
    </location>
</feature>
<proteinExistence type="predicted"/>
<gene>
    <name evidence="2" type="ORF">mMyoMyo1_009565</name>
</gene>
<name>A0A7J7ZWK0_MYOMY</name>
<feature type="region of interest" description="Disordered" evidence="1">
    <location>
        <begin position="356"/>
        <end position="375"/>
    </location>
</feature>
<dbReference type="AlphaFoldDB" id="A0A7J7ZWK0"/>
<comment type="caution">
    <text evidence="2">The sequence shown here is derived from an EMBL/GenBank/DDBJ whole genome shotgun (WGS) entry which is preliminary data.</text>
</comment>
<feature type="compositionally biased region" description="Basic residues" evidence="1">
    <location>
        <begin position="365"/>
        <end position="375"/>
    </location>
</feature>
<feature type="compositionally biased region" description="Low complexity" evidence="1">
    <location>
        <begin position="1"/>
        <end position="10"/>
    </location>
</feature>
<feature type="region of interest" description="Disordered" evidence="1">
    <location>
        <begin position="238"/>
        <end position="260"/>
    </location>
</feature>
<feature type="region of interest" description="Disordered" evidence="1">
    <location>
        <begin position="420"/>
        <end position="465"/>
    </location>
</feature>
<dbReference type="Proteomes" id="UP000527355">
    <property type="component" value="Unassembled WGS sequence"/>
</dbReference>
<evidence type="ECO:0000313" key="3">
    <source>
        <dbReference type="Proteomes" id="UP000527355"/>
    </source>
</evidence>
<evidence type="ECO:0000256" key="1">
    <source>
        <dbReference type="SAM" id="MobiDB-lite"/>
    </source>
</evidence>
<dbReference type="EMBL" id="JABWUV010000002">
    <property type="protein sequence ID" value="KAF6378633.1"/>
    <property type="molecule type" value="Genomic_DNA"/>
</dbReference>
<protein>
    <submittedName>
        <fullName evidence="2">Uncharacterized protein</fullName>
    </submittedName>
</protein>
<evidence type="ECO:0000313" key="2">
    <source>
        <dbReference type="EMBL" id="KAF6378633.1"/>
    </source>
</evidence>
<reference evidence="2 3" key="1">
    <citation type="journal article" date="2020" name="Nature">
        <title>Six reference-quality genomes reveal evolution of bat adaptations.</title>
        <authorList>
            <person name="Jebb D."/>
            <person name="Huang Z."/>
            <person name="Pippel M."/>
            <person name="Hughes G.M."/>
            <person name="Lavrichenko K."/>
            <person name="Devanna P."/>
            <person name="Winkler S."/>
            <person name="Jermiin L.S."/>
            <person name="Skirmuntt E.C."/>
            <person name="Katzourakis A."/>
            <person name="Burkitt-Gray L."/>
            <person name="Ray D.A."/>
            <person name="Sullivan K.A.M."/>
            <person name="Roscito J.G."/>
            <person name="Kirilenko B.M."/>
            <person name="Davalos L.M."/>
            <person name="Corthals A.P."/>
            <person name="Power M.L."/>
            <person name="Jones G."/>
            <person name="Ransome R.D."/>
            <person name="Dechmann D.K.N."/>
            <person name="Locatelli A.G."/>
            <person name="Puechmaille S.J."/>
            <person name="Fedrigo O."/>
            <person name="Jarvis E.D."/>
            <person name="Hiller M."/>
            <person name="Vernes S.C."/>
            <person name="Myers E.W."/>
            <person name="Teeling E.C."/>
        </authorList>
    </citation>
    <scope>NUCLEOTIDE SEQUENCE [LARGE SCALE GENOMIC DNA]</scope>
    <source>
        <strain evidence="2">MMyoMyo1</strain>
        <tissue evidence="2">Flight muscle</tissue>
    </source>
</reference>
<sequence>MSRAGGVAARGCGGGRSTGRPSTQLRTRTLPSGTGPAGCAPRCRRETGPSPGPTQGLRFARRRRGVLGQPGKPVLTARVPPHPPYPRQGLLAWGSWRRVCRAGAVGAGLGPAADPSAPHPCKSGSPLRQRRLIDLKARSPNTILGSMCPPSSPAPWLGSLYCPLVSGRGTVPSPQGSRHGRPLSVPGWTVPVGPRSPRLDDSPRLPMGGPRAWSRSPVKLDGRGVPMNSAPILVTVPSNTPVRVGRPKSRPQLSPVQPVAGSLDRLGSRQTWTRAGERTSSRVRPLQVPPQRHPQCVLGVAPGMAACSFSGRRCRVERLSVSLYRRLAPVTWRPPATCLLAPLTCRHFQLLHSNSPALEPGRSASPRHAHTHMHTHTPLPTSCFWPHELCWGGGARHGFLVVQGIRSLAHSVPWALPGACPGVPRSRQSPRPPVGKLSGHGEPQEPRGRNSRTAEGRPAAPGRLGRWLPLHSRGLEAAHIVAPLLSGPPEFPSHRHADWARLPLPSRQSGLTQRRGRIFWREAVLASESNPIPTAQLRYFKNIFV</sequence>
<organism evidence="2 3">
    <name type="scientific">Myotis myotis</name>
    <name type="common">Greater mouse-eared bat</name>
    <name type="synonym">Vespertilio myotis</name>
    <dbReference type="NCBI Taxonomy" id="51298"/>
    <lineage>
        <taxon>Eukaryota</taxon>
        <taxon>Metazoa</taxon>
        <taxon>Chordata</taxon>
        <taxon>Craniata</taxon>
        <taxon>Vertebrata</taxon>
        <taxon>Euteleostomi</taxon>
        <taxon>Mammalia</taxon>
        <taxon>Eutheria</taxon>
        <taxon>Laurasiatheria</taxon>
        <taxon>Chiroptera</taxon>
        <taxon>Yangochiroptera</taxon>
        <taxon>Vespertilionidae</taxon>
        <taxon>Myotis</taxon>
    </lineage>
</organism>